<dbReference type="AlphaFoldDB" id="A6IUL9"/>
<sequence length="43" mass="4750">MPLVSWSLEKSGRGKLHTYIPSHAVLCRPWGTCLCGDRHSVVA</sequence>
<evidence type="ECO:0000313" key="2">
    <source>
        <dbReference type="Proteomes" id="UP000234681"/>
    </source>
</evidence>
<evidence type="ECO:0000313" key="1">
    <source>
        <dbReference type="EMBL" id="EDL81271.1"/>
    </source>
</evidence>
<name>A6IUL9_RAT</name>
<gene>
    <name evidence="1" type="ORF">rCG_31503</name>
</gene>
<accession>A6IUL9</accession>
<protein>
    <submittedName>
        <fullName evidence="1">RCG31503, isoform CRA_b</fullName>
    </submittedName>
</protein>
<proteinExistence type="predicted"/>
<dbReference type="Proteomes" id="UP000234681">
    <property type="component" value="Chromosome 5"/>
</dbReference>
<reference evidence="2" key="1">
    <citation type="submission" date="2005-09" db="EMBL/GenBank/DDBJ databases">
        <authorList>
            <person name="Mural R.J."/>
            <person name="Li P.W."/>
            <person name="Adams M.D."/>
            <person name="Amanatides P.G."/>
            <person name="Baden-Tillson H."/>
            <person name="Barnstead M."/>
            <person name="Chin S.H."/>
            <person name="Dew I."/>
            <person name="Evans C.A."/>
            <person name="Ferriera S."/>
            <person name="Flanigan M."/>
            <person name="Fosler C."/>
            <person name="Glodek A."/>
            <person name="Gu Z."/>
            <person name="Holt R.A."/>
            <person name="Jennings D."/>
            <person name="Kraft C.L."/>
            <person name="Lu F."/>
            <person name="Nguyen T."/>
            <person name="Nusskern D.R."/>
            <person name="Pfannkoch C.M."/>
            <person name="Sitter C."/>
            <person name="Sutton G.G."/>
            <person name="Venter J.C."/>
            <person name="Wang Z."/>
            <person name="Woodage T."/>
            <person name="Zheng X.H."/>
            <person name="Zhong F."/>
        </authorList>
    </citation>
    <scope>NUCLEOTIDE SEQUENCE [LARGE SCALE GENOMIC DNA]</scope>
    <source>
        <strain>BN</strain>
        <strain evidence="2">Sprague-Dawley</strain>
    </source>
</reference>
<dbReference type="EMBL" id="CH473968">
    <property type="protein sequence ID" value="EDL81271.1"/>
    <property type="molecule type" value="Genomic_DNA"/>
</dbReference>
<organism evidence="1 2">
    <name type="scientific">Rattus norvegicus</name>
    <name type="common">Rat</name>
    <dbReference type="NCBI Taxonomy" id="10116"/>
    <lineage>
        <taxon>Eukaryota</taxon>
        <taxon>Metazoa</taxon>
        <taxon>Chordata</taxon>
        <taxon>Craniata</taxon>
        <taxon>Vertebrata</taxon>
        <taxon>Euteleostomi</taxon>
        <taxon>Mammalia</taxon>
        <taxon>Eutheria</taxon>
        <taxon>Euarchontoglires</taxon>
        <taxon>Glires</taxon>
        <taxon>Rodentia</taxon>
        <taxon>Myomorpha</taxon>
        <taxon>Muroidea</taxon>
        <taxon>Muridae</taxon>
        <taxon>Murinae</taxon>
        <taxon>Rattus</taxon>
    </lineage>
</organism>